<feature type="region of interest" description="Disordered" evidence="1">
    <location>
        <begin position="1"/>
        <end position="31"/>
    </location>
</feature>
<organism evidence="2 3">
    <name type="scientific">Trifolium medium</name>
    <dbReference type="NCBI Taxonomy" id="97028"/>
    <lineage>
        <taxon>Eukaryota</taxon>
        <taxon>Viridiplantae</taxon>
        <taxon>Streptophyta</taxon>
        <taxon>Embryophyta</taxon>
        <taxon>Tracheophyta</taxon>
        <taxon>Spermatophyta</taxon>
        <taxon>Magnoliopsida</taxon>
        <taxon>eudicotyledons</taxon>
        <taxon>Gunneridae</taxon>
        <taxon>Pentapetalae</taxon>
        <taxon>rosids</taxon>
        <taxon>fabids</taxon>
        <taxon>Fabales</taxon>
        <taxon>Fabaceae</taxon>
        <taxon>Papilionoideae</taxon>
        <taxon>50 kb inversion clade</taxon>
        <taxon>NPAAA clade</taxon>
        <taxon>Hologalegina</taxon>
        <taxon>IRL clade</taxon>
        <taxon>Trifolieae</taxon>
        <taxon>Trifolium</taxon>
    </lineage>
</organism>
<feature type="non-terminal residue" evidence="2">
    <location>
        <position position="1"/>
    </location>
</feature>
<sequence length="50" mass="5232">KELGEAVADADPDHDGEELGEADFQEDDAGSALSYGHGCHRLRPIILGGP</sequence>
<reference evidence="2 3" key="1">
    <citation type="journal article" date="2018" name="Front. Plant Sci.">
        <title>Red Clover (Trifolium pratense) and Zigzag Clover (T. medium) - A Picture of Genomic Similarities and Differences.</title>
        <authorList>
            <person name="Dluhosova J."/>
            <person name="Istvanek J."/>
            <person name="Nedelnik J."/>
            <person name="Repkova J."/>
        </authorList>
    </citation>
    <scope>NUCLEOTIDE SEQUENCE [LARGE SCALE GENOMIC DNA]</scope>
    <source>
        <strain evidence="3">cv. 10/8</strain>
        <tissue evidence="2">Leaf</tissue>
    </source>
</reference>
<dbReference type="EMBL" id="LXQA010087281">
    <property type="protein sequence ID" value="MCI13200.1"/>
    <property type="molecule type" value="Genomic_DNA"/>
</dbReference>
<dbReference type="AlphaFoldDB" id="A0A392PP28"/>
<name>A0A392PP28_9FABA</name>
<comment type="caution">
    <text evidence="2">The sequence shown here is derived from an EMBL/GenBank/DDBJ whole genome shotgun (WGS) entry which is preliminary data.</text>
</comment>
<keyword evidence="3" id="KW-1185">Reference proteome</keyword>
<protein>
    <submittedName>
        <fullName evidence="2">Uncharacterized protein</fullName>
    </submittedName>
</protein>
<dbReference type="Proteomes" id="UP000265520">
    <property type="component" value="Unassembled WGS sequence"/>
</dbReference>
<evidence type="ECO:0000313" key="2">
    <source>
        <dbReference type="EMBL" id="MCI13200.1"/>
    </source>
</evidence>
<evidence type="ECO:0000313" key="3">
    <source>
        <dbReference type="Proteomes" id="UP000265520"/>
    </source>
</evidence>
<evidence type="ECO:0000256" key="1">
    <source>
        <dbReference type="SAM" id="MobiDB-lite"/>
    </source>
</evidence>
<accession>A0A392PP28</accession>
<feature type="compositionally biased region" description="Acidic residues" evidence="1">
    <location>
        <begin position="8"/>
        <end position="29"/>
    </location>
</feature>
<proteinExistence type="predicted"/>